<proteinExistence type="predicted"/>
<evidence type="ECO:0000313" key="3">
    <source>
        <dbReference type="Proteomes" id="UP000326757"/>
    </source>
</evidence>
<dbReference type="AlphaFoldDB" id="A0A5N6KFS8"/>
<gene>
    <name evidence="2" type="ORF">EYC80_005910</name>
</gene>
<keyword evidence="1" id="KW-0812">Transmembrane</keyword>
<organism evidence="2 3">
    <name type="scientific">Monilinia laxa</name>
    <name type="common">Brown rot fungus</name>
    <name type="synonym">Sclerotinia laxa</name>
    <dbReference type="NCBI Taxonomy" id="61186"/>
    <lineage>
        <taxon>Eukaryota</taxon>
        <taxon>Fungi</taxon>
        <taxon>Dikarya</taxon>
        <taxon>Ascomycota</taxon>
        <taxon>Pezizomycotina</taxon>
        <taxon>Leotiomycetes</taxon>
        <taxon>Helotiales</taxon>
        <taxon>Sclerotiniaceae</taxon>
        <taxon>Monilinia</taxon>
    </lineage>
</organism>
<keyword evidence="1" id="KW-1133">Transmembrane helix</keyword>
<name>A0A5N6KFS8_MONLA</name>
<accession>A0A5N6KFS8</accession>
<feature type="transmembrane region" description="Helical" evidence="1">
    <location>
        <begin position="47"/>
        <end position="66"/>
    </location>
</feature>
<reference evidence="2 3" key="1">
    <citation type="submission" date="2019-06" db="EMBL/GenBank/DDBJ databases">
        <title>Genome Sequence of the Brown Rot Fungal Pathogen Monilinia laxa.</title>
        <authorList>
            <person name="De Miccolis Angelini R.M."/>
            <person name="Landi L."/>
            <person name="Abate D."/>
            <person name="Pollastro S."/>
            <person name="Romanazzi G."/>
            <person name="Faretra F."/>
        </authorList>
    </citation>
    <scope>NUCLEOTIDE SEQUENCE [LARGE SCALE GENOMIC DNA]</scope>
    <source>
        <strain evidence="2 3">Mlax316</strain>
    </source>
</reference>
<keyword evidence="1" id="KW-0472">Membrane</keyword>
<dbReference type="Proteomes" id="UP000326757">
    <property type="component" value="Unassembled WGS sequence"/>
</dbReference>
<sequence>MQRENESIVQIINTIDNTTINSSFLHSLYFIKSIFQPSTSFVSFPTLSTFSLIHLMFFISFCFEVCRAQKDGNRGDEKHGIDCIWRRVVSIDGPLMDGRLLKF</sequence>
<keyword evidence="3" id="KW-1185">Reference proteome</keyword>
<evidence type="ECO:0000313" key="2">
    <source>
        <dbReference type="EMBL" id="KAB8302518.1"/>
    </source>
</evidence>
<evidence type="ECO:0000256" key="1">
    <source>
        <dbReference type="SAM" id="Phobius"/>
    </source>
</evidence>
<comment type="caution">
    <text evidence="2">The sequence shown here is derived from an EMBL/GenBank/DDBJ whole genome shotgun (WGS) entry which is preliminary data.</text>
</comment>
<evidence type="ECO:0008006" key="4">
    <source>
        <dbReference type="Google" id="ProtNLM"/>
    </source>
</evidence>
<dbReference type="EMBL" id="VIGI01000003">
    <property type="protein sequence ID" value="KAB8302518.1"/>
    <property type="molecule type" value="Genomic_DNA"/>
</dbReference>
<protein>
    <recommendedName>
        <fullName evidence="4">Transmembrane protein</fullName>
    </recommendedName>
</protein>